<keyword evidence="3" id="KW-1185">Reference proteome</keyword>
<proteinExistence type="predicted"/>
<dbReference type="RefSeq" id="WP_386095219.1">
    <property type="nucleotide sequence ID" value="NZ_JBHUOZ010000001.1"/>
</dbReference>
<accession>A0ABW6A3V2</accession>
<dbReference type="SUPFAM" id="SSF160574">
    <property type="entry name" value="BT0923-like"/>
    <property type="match status" value="1"/>
</dbReference>
<name>A0ABW6A3V2_9BACT</name>
<feature type="signal peptide" evidence="1">
    <location>
        <begin position="1"/>
        <end position="19"/>
    </location>
</feature>
<reference evidence="3" key="1">
    <citation type="journal article" date="2019" name="Int. J. Syst. Evol. Microbiol.">
        <title>The Global Catalogue of Microorganisms (GCM) 10K type strain sequencing project: providing services to taxonomists for standard genome sequencing and annotation.</title>
        <authorList>
            <consortium name="The Broad Institute Genomics Platform"/>
            <consortium name="The Broad Institute Genome Sequencing Center for Infectious Disease"/>
            <person name="Wu L."/>
            <person name="Ma J."/>
        </authorList>
    </citation>
    <scope>NUCLEOTIDE SEQUENCE [LARGE SCALE GENOMIC DNA]</scope>
    <source>
        <strain evidence="3">KCTC 23299</strain>
    </source>
</reference>
<dbReference type="EMBL" id="JBHUOZ010000001">
    <property type="protein sequence ID" value="MFD2918737.1"/>
    <property type="molecule type" value="Genomic_DNA"/>
</dbReference>
<organism evidence="2 3">
    <name type="scientific">Terrimonas rubra</name>
    <dbReference type="NCBI Taxonomy" id="1035890"/>
    <lineage>
        <taxon>Bacteria</taxon>
        <taxon>Pseudomonadati</taxon>
        <taxon>Bacteroidota</taxon>
        <taxon>Chitinophagia</taxon>
        <taxon>Chitinophagales</taxon>
        <taxon>Chitinophagaceae</taxon>
        <taxon>Terrimonas</taxon>
    </lineage>
</organism>
<keyword evidence="1" id="KW-0732">Signal</keyword>
<sequence length="145" mass="16498">MKKIIYVLALTIISFGAKASETNVNSRVLEAFKADFNHATNVQWTITNDVSKVSFNYNDISYYAFYNNNGELMGTTRYVTLLNLPIKLQSSLRNDYGNYWVSNLFEVNNADGLAYYITIEDADSKIVLKSDNGKDWTKHSKKVKA</sequence>
<evidence type="ECO:0008006" key="4">
    <source>
        <dbReference type="Google" id="ProtNLM"/>
    </source>
</evidence>
<dbReference type="Gene3D" id="3.10.450.360">
    <property type="match status" value="1"/>
</dbReference>
<comment type="caution">
    <text evidence="2">The sequence shown here is derived from an EMBL/GenBank/DDBJ whole genome shotgun (WGS) entry which is preliminary data.</text>
</comment>
<dbReference type="Proteomes" id="UP001597511">
    <property type="component" value="Unassembled WGS sequence"/>
</dbReference>
<feature type="chain" id="PRO_5047502917" description="Beta-lactamase-inhibitor-like, PepSY-like" evidence="1">
    <location>
        <begin position="20"/>
        <end position="145"/>
    </location>
</feature>
<evidence type="ECO:0000313" key="3">
    <source>
        <dbReference type="Proteomes" id="UP001597511"/>
    </source>
</evidence>
<protein>
    <recommendedName>
        <fullName evidence="4">Beta-lactamase-inhibitor-like, PepSY-like</fullName>
    </recommendedName>
</protein>
<gene>
    <name evidence="2" type="ORF">ACFS6H_03380</name>
</gene>
<evidence type="ECO:0000256" key="1">
    <source>
        <dbReference type="SAM" id="SignalP"/>
    </source>
</evidence>
<evidence type="ECO:0000313" key="2">
    <source>
        <dbReference type="EMBL" id="MFD2918737.1"/>
    </source>
</evidence>